<dbReference type="Pfam" id="PF00001">
    <property type="entry name" value="7tm_1"/>
    <property type="match status" value="1"/>
</dbReference>
<dbReference type="STRING" id="283909.R7U0Z0"/>
<keyword evidence="4 9" id="KW-1133">Transmembrane helix</keyword>
<evidence type="ECO:0000256" key="4">
    <source>
        <dbReference type="ARBA" id="ARBA00022989"/>
    </source>
</evidence>
<feature type="transmembrane region" description="Helical" evidence="9">
    <location>
        <begin position="212"/>
        <end position="238"/>
    </location>
</feature>
<dbReference type="OrthoDB" id="10034726at2759"/>
<dbReference type="GO" id="GO:0004930">
    <property type="term" value="F:G protein-coupled receptor activity"/>
    <property type="evidence" value="ECO:0007669"/>
    <property type="project" value="UniProtKB-KW"/>
</dbReference>
<feature type="domain" description="G-protein coupled receptors family 1 profile" evidence="10">
    <location>
        <begin position="34"/>
        <end position="272"/>
    </location>
</feature>
<reference evidence="13" key="1">
    <citation type="submission" date="2012-12" db="EMBL/GenBank/DDBJ databases">
        <authorList>
            <person name="Hellsten U."/>
            <person name="Grimwood J."/>
            <person name="Chapman J.A."/>
            <person name="Shapiro H."/>
            <person name="Aerts A."/>
            <person name="Otillar R.P."/>
            <person name="Terry A.Y."/>
            <person name="Boore J.L."/>
            <person name="Simakov O."/>
            <person name="Marletaz F."/>
            <person name="Cho S.-J."/>
            <person name="Edsinger-Gonzales E."/>
            <person name="Havlak P."/>
            <person name="Kuo D.-H."/>
            <person name="Larsson T."/>
            <person name="Lv J."/>
            <person name="Arendt D."/>
            <person name="Savage R."/>
            <person name="Osoegawa K."/>
            <person name="de Jong P."/>
            <person name="Lindberg D.R."/>
            <person name="Seaver E.C."/>
            <person name="Weisblat D.A."/>
            <person name="Putnam N.H."/>
            <person name="Grigoriev I.V."/>
            <person name="Rokhsar D.S."/>
        </authorList>
    </citation>
    <scope>NUCLEOTIDE SEQUENCE</scope>
    <source>
        <strain evidence="13">I ESC-2004</strain>
    </source>
</reference>
<dbReference type="InterPro" id="IPR000276">
    <property type="entry name" value="GPCR_Rhodpsn"/>
</dbReference>
<dbReference type="PANTHER" id="PTHR24249">
    <property type="entry name" value="HISTAMINE RECEPTOR-RELATED G-PROTEIN COUPLED RECEPTOR"/>
    <property type="match status" value="1"/>
</dbReference>
<evidence type="ECO:0000313" key="11">
    <source>
        <dbReference type="EMBL" id="ELT99552.1"/>
    </source>
</evidence>
<keyword evidence="7" id="KW-0675">Receptor</keyword>
<feature type="transmembrane region" description="Helical" evidence="9">
    <location>
        <begin position="55"/>
        <end position="75"/>
    </location>
</feature>
<feature type="transmembrane region" description="Helical" evidence="9">
    <location>
        <begin position="250"/>
        <end position="272"/>
    </location>
</feature>
<dbReference type="AlphaFoldDB" id="R7U0Z0"/>
<dbReference type="PRINTS" id="PR00237">
    <property type="entry name" value="GPCRRHODOPSN"/>
</dbReference>
<keyword evidence="6 9" id="KW-0472">Membrane</keyword>
<feature type="transmembrane region" description="Helical" evidence="9">
    <location>
        <begin position="23"/>
        <end position="43"/>
    </location>
</feature>
<evidence type="ECO:0000313" key="12">
    <source>
        <dbReference type="EnsemblMetazoa" id="CapteP197630"/>
    </source>
</evidence>
<evidence type="ECO:0000256" key="2">
    <source>
        <dbReference type="ARBA" id="ARBA00022475"/>
    </source>
</evidence>
<reference evidence="12" key="3">
    <citation type="submission" date="2015-06" db="UniProtKB">
        <authorList>
            <consortium name="EnsemblMetazoa"/>
        </authorList>
    </citation>
    <scope>IDENTIFICATION</scope>
</reference>
<sequence length="295" mass="33155">MESEATVLPEQQDVSFVWPNGELAILVGLLIFTVNSVQVPIVLMVKSIRASTSPYIISLLISDAIYGATIVQNSISEILDVSSTRFLYTAAYMHVTAMFCSNFHTLAISIDRYIAIFHPLRYEGIMTPKVTAVSIVVVWMAGPIFWLFAGHFKADPESDFYITVALVVLFVVISSLIIVIHCKIGVIAFKQSRKINAQAATPQKGISNMTRVLSLILGCYFLFWLPYFTVTVYFTYVFKVRIGALILQRLFGILGWTLLFASLNSLANVFVYSLGTKAYREWFGSKISQMHRHFM</sequence>
<dbReference type="EnsemblMetazoa" id="CapteT197630">
    <property type="protein sequence ID" value="CapteP197630"/>
    <property type="gene ID" value="CapteG197630"/>
</dbReference>
<evidence type="ECO:0000256" key="6">
    <source>
        <dbReference type="ARBA" id="ARBA00023136"/>
    </source>
</evidence>
<name>R7U0Z0_CAPTE</name>
<dbReference type="PROSITE" id="PS50262">
    <property type="entry name" value="G_PROTEIN_RECEP_F1_2"/>
    <property type="match status" value="1"/>
</dbReference>
<dbReference type="Proteomes" id="UP000014760">
    <property type="component" value="Unassembled WGS sequence"/>
</dbReference>
<comment type="subcellular location">
    <subcellularLocation>
        <location evidence="1">Cell membrane</location>
        <topology evidence="1">Multi-pass membrane protein</topology>
    </subcellularLocation>
</comment>
<evidence type="ECO:0000256" key="7">
    <source>
        <dbReference type="ARBA" id="ARBA00023170"/>
    </source>
</evidence>
<keyword evidence="13" id="KW-1185">Reference proteome</keyword>
<keyword evidence="8" id="KW-0807">Transducer</keyword>
<evidence type="ECO:0000259" key="10">
    <source>
        <dbReference type="PROSITE" id="PS50262"/>
    </source>
</evidence>
<keyword evidence="2" id="KW-1003">Cell membrane</keyword>
<dbReference type="CDD" id="cd00637">
    <property type="entry name" value="7tm_classA_rhodopsin-like"/>
    <property type="match status" value="1"/>
</dbReference>
<reference evidence="11 13" key="2">
    <citation type="journal article" date="2013" name="Nature">
        <title>Insights into bilaterian evolution from three spiralian genomes.</title>
        <authorList>
            <person name="Simakov O."/>
            <person name="Marletaz F."/>
            <person name="Cho S.J."/>
            <person name="Edsinger-Gonzales E."/>
            <person name="Havlak P."/>
            <person name="Hellsten U."/>
            <person name="Kuo D.H."/>
            <person name="Larsson T."/>
            <person name="Lv J."/>
            <person name="Arendt D."/>
            <person name="Savage R."/>
            <person name="Osoegawa K."/>
            <person name="de Jong P."/>
            <person name="Grimwood J."/>
            <person name="Chapman J.A."/>
            <person name="Shapiro H."/>
            <person name="Aerts A."/>
            <person name="Otillar R.P."/>
            <person name="Terry A.Y."/>
            <person name="Boore J.L."/>
            <person name="Grigoriev I.V."/>
            <person name="Lindberg D.R."/>
            <person name="Seaver E.C."/>
            <person name="Weisblat D.A."/>
            <person name="Putnam N.H."/>
            <person name="Rokhsar D.S."/>
        </authorList>
    </citation>
    <scope>NUCLEOTIDE SEQUENCE</scope>
    <source>
        <strain evidence="11 13">I ESC-2004</strain>
    </source>
</reference>
<dbReference type="EMBL" id="KB306788">
    <property type="protein sequence ID" value="ELT99552.1"/>
    <property type="molecule type" value="Genomic_DNA"/>
</dbReference>
<dbReference type="OMA" id="YWIVIRC"/>
<evidence type="ECO:0000256" key="9">
    <source>
        <dbReference type="SAM" id="Phobius"/>
    </source>
</evidence>
<evidence type="ECO:0000256" key="8">
    <source>
        <dbReference type="ARBA" id="ARBA00023224"/>
    </source>
</evidence>
<dbReference type="SUPFAM" id="SSF81321">
    <property type="entry name" value="Family A G protein-coupled receptor-like"/>
    <property type="match status" value="1"/>
</dbReference>
<dbReference type="InterPro" id="IPR017452">
    <property type="entry name" value="GPCR_Rhodpsn_7TM"/>
</dbReference>
<accession>R7U0Z0</accession>
<dbReference type="EMBL" id="AMQN01010004">
    <property type="status" value="NOT_ANNOTATED_CDS"/>
    <property type="molecule type" value="Genomic_DNA"/>
</dbReference>
<evidence type="ECO:0000313" key="13">
    <source>
        <dbReference type="Proteomes" id="UP000014760"/>
    </source>
</evidence>
<keyword evidence="5" id="KW-0297">G-protein coupled receptor</keyword>
<dbReference type="Gene3D" id="1.20.1070.10">
    <property type="entry name" value="Rhodopsin 7-helix transmembrane proteins"/>
    <property type="match status" value="1"/>
</dbReference>
<keyword evidence="3 9" id="KW-0812">Transmembrane</keyword>
<organism evidence="11">
    <name type="scientific">Capitella teleta</name>
    <name type="common">Polychaete worm</name>
    <dbReference type="NCBI Taxonomy" id="283909"/>
    <lineage>
        <taxon>Eukaryota</taxon>
        <taxon>Metazoa</taxon>
        <taxon>Spiralia</taxon>
        <taxon>Lophotrochozoa</taxon>
        <taxon>Annelida</taxon>
        <taxon>Polychaeta</taxon>
        <taxon>Sedentaria</taxon>
        <taxon>Scolecida</taxon>
        <taxon>Capitellidae</taxon>
        <taxon>Capitella</taxon>
    </lineage>
</organism>
<dbReference type="InterPro" id="IPR050569">
    <property type="entry name" value="TAAR"/>
</dbReference>
<feature type="transmembrane region" description="Helical" evidence="9">
    <location>
        <begin position="130"/>
        <end position="148"/>
    </location>
</feature>
<evidence type="ECO:0000256" key="5">
    <source>
        <dbReference type="ARBA" id="ARBA00023040"/>
    </source>
</evidence>
<feature type="transmembrane region" description="Helical" evidence="9">
    <location>
        <begin position="160"/>
        <end position="184"/>
    </location>
</feature>
<evidence type="ECO:0000256" key="3">
    <source>
        <dbReference type="ARBA" id="ARBA00022692"/>
    </source>
</evidence>
<dbReference type="PANTHER" id="PTHR24249:SF372">
    <property type="entry name" value="G-PROTEIN COUPLED RECEPTORS FAMILY 1 PROFILE DOMAIN-CONTAINING PROTEIN"/>
    <property type="match status" value="1"/>
</dbReference>
<gene>
    <name evidence="11" type="ORF">CAPTEDRAFT_197630</name>
</gene>
<dbReference type="GO" id="GO:0005886">
    <property type="term" value="C:plasma membrane"/>
    <property type="evidence" value="ECO:0007669"/>
    <property type="project" value="UniProtKB-SubCell"/>
</dbReference>
<proteinExistence type="predicted"/>
<protein>
    <recommendedName>
        <fullName evidence="10">G-protein coupled receptors family 1 profile domain-containing protein</fullName>
    </recommendedName>
</protein>
<evidence type="ECO:0000256" key="1">
    <source>
        <dbReference type="ARBA" id="ARBA00004651"/>
    </source>
</evidence>
<dbReference type="HOGENOM" id="CLU_082225_0_0_1"/>
<feature type="transmembrane region" description="Helical" evidence="9">
    <location>
        <begin position="87"/>
        <end position="110"/>
    </location>
</feature>